<keyword evidence="7" id="KW-1185">Reference proteome</keyword>
<reference evidence="6 7" key="2">
    <citation type="journal article" date="2009" name="PLoS ONE">
        <title>An integrated genetic and cytogenetic map of the cucumber genome.</title>
        <authorList>
            <person name="Ren Y."/>
            <person name="Zhang Z."/>
            <person name="Liu J."/>
            <person name="Staub J.E."/>
            <person name="Han Y."/>
            <person name="Cheng Z."/>
            <person name="Li X."/>
            <person name="Lu J."/>
            <person name="Miao H."/>
            <person name="Kang H."/>
            <person name="Xie B."/>
            <person name="Gu X."/>
            <person name="Wang X."/>
            <person name="Du Y."/>
            <person name="Jin W."/>
            <person name="Huang S."/>
        </authorList>
    </citation>
    <scope>NUCLEOTIDE SEQUENCE [LARGE SCALE GENOMIC DNA]</scope>
    <source>
        <strain evidence="7">cv. 9930</strain>
    </source>
</reference>
<gene>
    <name evidence="6" type="ORF">Csa_5G139790</name>
</gene>
<dbReference type="PANTHER" id="PTHR22940:SF4">
    <property type="entry name" value="PROTEIN TIMELESS HOMOLOG"/>
    <property type="match status" value="1"/>
</dbReference>
<dbReference type="GO" id="GO:0003677">
    <property type="term" value="F:DNA binding"/>
    <property type="evidence" value="ECO:0000318"/>
    <property type="project" value="GO_Central"/>
</dbReference>
<evidence type="ECO:0000256" key="4">
    <source>
        <dbReference type="SAM" id="MobiDB-lite"/>
    </source>
</evidence>
<reference evidence="6 7" key="1">
    <citation type="journal article" date="2009" name="Nat. Genet.">
        <title>The genome of the cucumber, Cucumis sativus L.</title>
        <authorList>
            <person name="Huang S."/>
            <person name="Li R."/>
            <person name="Zhang Z."/>
            <person name="Li L."/>
            <person name="Gu X."/>
            <person name="Fan W."/>
            <person name="Lucas W.J."/>
            <person name="Wang X."/>
            <person name="Xie B."/>
            <person name="Ni P."/>
            <person name="Ren Y."/>
            <person name="Zhu H."/>
            <person name="Li J."/>
            <person name="Lin K."/>
            <person name="Jin W."/>
            <person name="Fei Z."/>
            <person name="Li G."/>
            <person name="Staub J."/>
            <person name="Kilian A."/>
            <person name="van der Vossen E.A."/>
            <person name="Wu Y."/>
            <person name="Guo J."/>
            <person name="He J."/>
            <person name="Jia Z."/>
            <person name="Ren Y."/>
            <person name="Tian G."/>
            <person name="Lu Y."/>
            <person name="Ruan J."/>
            <person name="Qian W."/>
            <person name="Wang M."/>
            <person name="Huang Q."/>
            <person name="Li B."/>
            <person name="Xuan Z."/>
            <person name="Cao J."/>
            <person name="Asan"/>
            <person name="Wu Z."/>
            <person name="Zhang J."/>
            <person name="Cai Q."/>
            <person name="Bai Y."/>
            <person name="Zhao B."/>
            <person name="Han Y."/>
            <person name="Li Y."/>
            <person name="Li X."/>
            <person name="Wang S."/>
            <person name="Shi Q."/>
            <person name="Liu S."/>
            <person name="Cho W.K."/>
            <person name="Kim J.Y."/>
            <person name="Xu Y."/>
            <person name="Heller-Uszynska K."/>
            <person name="Miao H."/>
            <person name="Cheng Z."/>
            <person name="Zhang S."/>
            <person name="Wu J."/>
            <person name="Yang Y."/>
            <person name="Kang H."/>
            <person name="Li M."/>
            <person name="Liang H."/>
            <person name="Ren X."/>
            <person name="Shi Z."/>
            <person name="Wen M."/>
            <person name="Jian M."/>
            <person name="Yang H."/>
            <person name="Zhang G."/>
            <person name="Yang Z."/>
            <person name="Chen R."/>
            <person name="Liu S."/>
            <person name="Li J."/>
            <person name="Ma L."/>
            <person name="Liu H."/>
            <person name="Zhou Y."/>
            <person name="Zhao J."/>
            <person name="Fang X."/>
            <person name="Li G."/>
            <person name="Fang L."/>
            <person name="Li Y."/>
            <person name="Liu D."/>
            <person name="Zheng H."/>
            <person name="Zhang Y."/>
            <person name="Qin N."/>
            <person name="Li Z."/>
            <person name="Yang G."/>
            <person name="Yang S."/>
            <person name="Bolund L."/>
            <person name="Kristiansen K."/>
            <person name="Zheng H."/>
            <person name="Li S."/>
            <person name="Zhang X."/>
            <person name="Yang H."/>
            <person name="Wang J."/>
            <person name="Sun R."/>
            <person name="Zhang B."/>
            <person name="Jiang S."/>
            <person name="Wang J."/>
            <person name="Du Y."/>
            <person name="Li S."/>
        </authorList>
    </citation>
    <scope>NUCLEOTIDE SEQUENCE [LARGE SCALE GENOMIC DNA]</scope>
    <source>
        <strain evidence="7">cv. 9930</strain>
    </source>
</reference>
<dbReference type="Proteomes" id="UP000029981">
    <property type="component" value="Chromosome 5"/>
</dbReference>
<dbReference type="InterPro" id="IPR006906">
    <property type="entry name" value="Timeless_N"/>
</dbReference>
<accession>A0A0A0KQA8</accession>
<feature type="region of interest" description="Disordered" evidence="4">
    <location>
        <begin position="802"/>
        <end position="830"/>
    </location>
</feature>
<dbReference type="Gramene" id="KGN49901">
    <property type="protein sequence ID" value="KGN49901"/>
    <property type="gene ID" value="Csa_5G139790"/>
</dbReference>
<feature type="region of interest" description="Disordered" evidence="4">
    <location>
        <begin position="579"/>
        <end position="605"/>
    </location>
</feature>
<dbReference type="GO" id="GO:0000076">
    <property type="term" value="P:DNA replication checkpoint signaling"/>
    <property type="evidence" value="ECO:0000318"/>
    <property type="project" value="GO_Central"/>
</dbReference>
<feature type="region of interest" description="Disordered" evidence="4">
    <location>
        <begin position="500"/>
        <end position="555"/>
    </location>
</feature>
<dbReference type="AlphaFoldDB" id="A0A0A0KQA8"/>
<dbReference type="InterPro" id="IPR044998">
    <property type="entry name" value="Timeless"/>
</dbReference>
<keyword evidence="3" id="KW-0131">Cell cycle</keyword>
<dbReference type="OMA" id="LTRNVAM"/>
<reference evidence="6 7" key="4">
    <citation type="journal article" date="2011" name="BMC Genomics">
        <title>RNA-Seq improves annotation of protein-coding genes in the cucumber genome.</title>
        <authorList>
            <person name="Li Z."/>
            <person name="Zhang Z."/>
            <person name="Yan P."/>
            <person name="Huang S."/>
            <person name="Fei Z."/>
            <person name="Lin K."/>
        </authorList>
    </citation>
    <scope>NUCLEOTIDE SEQUENCE [LARGE SCALE GENOMIC DNA]</scope>
    <source>
        <strain evidence="7">cv. 9930</strain>
    </source>
</reference>
<reference evidence="6 7" key="3">
    <citation type="journal article" date="2010" name="BMC Genomics">
        <title>Transcriptome sequencing and comparative analysis of cucumber flowers with different sex types.</title>
        <authorList>
            <person name="Guo S."/>
            <person name="Zheng Y."/>
            <person name="Joung J.G."/>
            <person name="Liu S."/>
            <person name="Zhang Z."/>
            <person name="Crasta O.R."/>
            <person name="Sobral B.W."/>
            <person name="Xu Y."/>
            <person name="Huang S."/>
            <person name="Fei Z."/>
        </authorList>
    </citation>
    <scope>NUCLEOTIDE SEQUENCE [LARGE SCALE GENOMIC DNA]</scope>
    <source>
        <strain evidence="7">cv. 9930</strain>
    </source>
</reference>
<feature type="compositionally biased region" description="Basic and acidic residues" evidence="4">
    <location>
        <begin position="1003"/>
        <end position="1016"/>
    </location>
</feature>
<dbReference type="STRING" id="3659.A0A0A0KQA8"/>
<feature type="region of interest" description="Disordered" evidence="4">
    <location>
        <begin position="1001"/>
        <end position="1109"/>
    </location>
</feature>
<evidence type="ECO:0000256" key="2">
    <source>
        <dbReference type="ARBA" id="ARBA00023242"/>
    </source>
</evidence>
<feature type="compositionally biased region" description="Polar residues" evidence="4">
    <location>
        <begin position="593"/>
        <end position="602"/>
    </location>
</feature>
<feature type="compositionally biased region" description="Polar residues" evidence="4">
    <location>
        <begin position="1039"/>
        <end position="1051"/>
    </location>
</feature>
<feature type="domain" description="Timeless N-terminal" evidence="5">
    <location>
        <begin position="27"/>
        <end position="200"/>
    </location>
</feature>
<proteinExistence type="predicted"/>
<dbReference type="eggNOG" id="KOG1974">
    <property type="taxonomic scope" value="Eukaryota"/>
</dbReference>
<feature type="compositionally biased region" description="Basic and acidic residues" evidence="4">
    <location>
        <begin position="815"/>
        <end position="830"/>
    </location>
</feature>
<sequence>MEIDGLCVICAGIGIVEEDDYGNRIGYSKNEFCLDNLKDLLRFLRRDDPQTRDVFKHVCKWNIVGKDLIPIIEYCQDDRNAVLNAVKILVFLTMPIEPTSSDIAQQIEYLWGLKSLITCSNVVAIIVSLLESPLENLDCGTFSEDDWKLLQLVITLFRNVLAIQEISLQQKADGSACQLILLRDKFLEVLFRENVMDIILENVETVSSVNSLKSMMEEDRRKFSRLQNLNRHSQFSGTFTRQTLDGSKLVLKGKPSLSSSTSHKPPKVCRGPIKKIAWDLGRLTSKNSKLLQLLHDFINQFLSGGYNALMQLVHEDIEKEHHSIQNNDVVVFFQVAQFAISFQYHKFSTSKIIEAETDEAQTEHADSTFFQGNMCGPIAATMNEAMFQLVVSKWRYAFEGLKETNDFKFLSAAGSLMKNMICMLDLVLKLLPEDSKEPQTARILLYKLFYDQTDQGMTQFLLNLLKSFNTHKQPKSDLADLVEMVYKVVQLMENLQARGTLRVSKKSRRGRKAKSANNGDNKQSEDQGAENKTAITHNEQSTDVDVCENSNLKTSPDCKEEISVTANADEPELLDLNSGSFEGSMPQRENKNLNDGYSTADSSSDEQKNRIVEVDLKVSSLVSTFANNNIIQKICWLLKFYKSNATSTNHYIICILRKITEELELSPMLYQLSVLPTFYDILSEQKSSPCKEHATIVDFLTSLVRKMLRKIKNQPLLFVEILFWKTRKECHYIDAEYLVHELGCWKKESREENFTGGDENGSLTGKHWTPRSIADALGEDEADVVLTNNGFGFHSEAKSDEVKKGLESTNLDDEMDRKEHNENELSMDNKPKRLPKRKRLVLDAALETEIKDLYEKFKEDRNCSKLIAENLDNDVKVSPAQVSNKLRQMGLKVVQRKKRQYADEGFSAISENLEGESNGEELRNSNVFGKSSLNQPSLTRKRILAFDKEHEEKIRALYEQFKDHKRCSSMIANALDADNKFTPAQISRKLKQLGLYISRKRKSSDGDRNESAIDKESESDDETLLSLINRKKGKHLPKSTETPSSISTQSILIDEESEGVADGRSMQLEDRNQASSLETMGVGGPPSDDVDLNDFTENQGKDAEAGRVNMDDLMQKAMEDEFADSDNEVSPSVYRTTGRKFRIVDLEDEE</sequence>
<dbReference type="Pfam" id="PF04821">
    <property type="entry name" value="TIMELESS"/>
    <property type="match status" value="1"/>
</dbReference>
<feature type="compositionally biased region" description="Basic residues" evidence="4">
    <location>
        <begin position="503"/>
        <end position="514"/>
    </location>
</feature>
<dbReference type="GO" id="GO:0006281">
    <property type="term" value="P:DNA repair"/>
    <property type="evidence" value="ECO:0000318"/>
    <property type="project" value="GO_Central"/>
</dbReference>
<name>A0A0A0KQA8_CUCSA</name>
<evidence type="ECO:0000256" key="1">
    <source>
        <dbReference type="ARBA" id="ARBA00004123"/>
    </source>
</evidence>
<feature type="compositionally biased region" description="Polar residues" evidence="4">
    <location>
        <begin position="533"/>
        <end position="554"/>
    </location>
</feature>
<dbReference type="GO" id="GO:0031298">
    <property type="term" value="C:replication fork protection complex"/>
    <property type="evidence" value="ECO:0000318"/>
    <property type="project" value="GO_Central"/>
</dbReference>
<evidence type="ECO:0000259" key="5">
    <source>
        <dbReference type="Pfam" id="PF04821"/>
    </source>
</evidence>
<dbReference type="GO" id="GO:0043111">
    <property type="term" value="P:replication fork arrest"/>
    <property type="evidence" value="ECO:0000318"/>
    <property type="project" value="GO_Central"/>
</dbReference>
<comment type="subcellular location">
    <subcellularLocation>
        <location evidence="1">Nucleus</location>
    </subcellularLocation>
</comment>
<evidence type="ECO:0000256" key="3">
    <source>
        <dbReference type="ARBA" id="ARBA00023306"/>
    </source>
</evidence>
<keyword evidence="2" id="KW-0539">Nucleus</keyword>
<evidence type="ECO:0000313" key="7">
    <source>
        <dbReference type="Proteomes" id="UP000029981"/>
    </source>
</evidence>
<protein>
    <recommendedName>
        <fullName evidence="5">Timeless N-terminal domain-containing protein</fullName>
    </recommendedName>
</protein>
<organism evidence="6 7">
    <name type="scientific">Cucumis sativus</name>
    <name type="common">Cucumber</name>
    <dbReference type="NCBI Taxonomy" id="3659"/>
    <lineage>
        <taxon>Eukaryota</taxon>
        <taxon>Viridiplantae</taxon>
        <taxon>Streptophyta</taxon>
        <taxon>Embryophyta</taxon>
        <taxon>Tracheophyta</taxon>
        <taxon>Spermatophyta</taxon>
        <taxon>Magnoliopsida</taxon>
        <taxon>eudicotyledons</taxon>
        <taxon>Gunneridae</taxon>
        <taxon>Pentapetalae</taxon>
        <taxon>rosids</taxon>
        <taxon>fabids</taxon>
        <taxon>Cucurbitales</taxon>
        <taxon>Cucurbitaceae</taxon>
        <taxon>Benincaseae</taxon>
        <taxon>Cucumis</taxon>
    </lineage>
</organism>
<feature type="compositionally biased region" description="Basic and acidic residues" evidence="4">
    <location>
        <begin position="1099"/>
        <end position="1109"/>
    </location>
</feature>
<dbReference type="EMBL" id="CM002926">
    <property type="protein sequence ID" value="KGN49901.1"/>
    <property type="molecule type" value="Genomic_DNA"/>
</dbReference>
<evidence type="ECO:0000313" key="6">
    <source>
        <dbReference type="EMBL" id="KGN49901.1"/>
    </source>
</evidence>
<dbReference type="PANTHER" id="PTHR22940">
    <property type="entry name" value="TIMEOUT/TIMELESS-2"/>
    <property type="match status" value="1"/>
</dbReference>